<reference evidence="11" key="1">
    <citation type="submission" date="2020-08" db="EMBL/GenBank/DDBJ databases">
        <title>Multicomponent nature underlies the extraordinary mechanical properties of spider dragline silk.</title>
        <authorList>
            <person name="Kono N."/>
            <person name="Nakamura H."/>
            <person name="Mori M."/>
            <person name="Yoshida Y."/>
            <person name="Ohtoshi R."/>
            <person name="Malay A.D."/>
            <person name="Moran D.A.P."/>
            <person name="Tomita M."/>
            <person name="Numata K."/>
            <person name="Arakawa K."/>
        </authorList>
    </citation>
    <scope>NUCLEOTIDE SEQUENCE</scope>
</reference>
<dbReference type="OrthoDB" id="26569at2759"/>
<dbReference type="GO" id="GO:0005483">
    <property type="term" value="F:soluble NSF attachment protein activity"/>
    <property type="evidence" value="ECO:0007669"/>
    <property type="project" value="TreeGrafter"/>
</dbReference>
<dbReference type="FunFam" id="1.25.40.10:FF:000477">
    <property type="entry name" value="gamma-soluble NSF attachment protein"/>
    <property type="match status" value="1"/>
</dbReference>
<organism evidence="11 12">
    <name type="scientific">Nephila pilipes</name>
    <name type="common">Giant wood spider</name>
    <name type="synonym">Nephila maculata</name>
    <dbReference type="NCBI Taxonomy" id="299642"/>
    <lineage>
        <taxon>Eukaryota</taxon>
        <taxon>Metazoa</taxon>
        <taxon>Ecdysozoa</taxon>
        <taxon>Arthropoda</taxon>
        <taxon>Chelicerata</taxon>
        <taxon>Arachnida</taxon>
        <taxon>Araneae</taxon>
        <taxon>Araneomorphae</taxon>
        <taxon>Entelegynae</taxon>
        <taxon>Araneoidea</taxon>
        <taxon>Nephilidae</taxon>
        <taxon>Nephila</taxon>
    </lineage>
</organism>
<keyword evidence="3" id="KW-0813">Transport</keyword>
<dbReference type="SUPFAM" id="SSF48452">
    <property type="entry name" value="TPR-like"/>
    <property type="match status" value="1"/>
</dbReference>
<evidence type="ECO:0000256" key="6">
    <source>
        <dbReference type="ARBA" id="ARBA00023136"/>
    </source>
</evidence>
<dbReference type="PANTHER" id="PTHR13768">
    <property type="entry name" value="SOLUBLE NSF ATTACHMENT PROTEIN SNAP"/>
    <property type="match status" value="1"/>
</dbReference>
<accession>A0A8X6NH91</accession>
<gene>
    <name evidence="11" type="primary">NAPG</name>
    <name evidence="11" type="ORF">NPIL_440371</name>
</gene>
<dbReference type="InterPro" id="IPR011990">
    <property type="entry name" value="TPR-like_helical_dom_sf"/>
</dbReference>
<comment type="caution">
    <text evidence="11">The sequence shown here is derived from an EMBL/GenBank/DDBJ whole genome shotgun (WGS) entry which is preliminary data.</text>
</comment>
<feature type="repeat" description="TPR" evidence="9">
    <location>
        <begin position="76"/>
        <end position="109"/>
    </location>
</feature>
<dbReference type="GO" id="GO:0016192">
    <property type="term" value="P:vesicle-mediated transport"/>
    <property type="evidence" value="ECO:0007669"/>
    <property type="project" value="UniProtKB-KW"/>
</dbReference>
<protein>
    <recommendedName>
        <fullName evidence="7">Gamma-soluble NSF attachment protein</fullName>
    </recommendedName>
    <alternativeName>
        <fullName evidence="8">N-ethylmaleimide-sensitive factor attachment protein gamma</fullName>
    </alternativeName>
</protein>
<evidence type="ECO:0000256" key="3">
    <source>
        <dbReference type="ARBA" id="ARBA00022448"/>
    </source>
</evidence>
<dbReference type="Gene3D" id="1.25.40.10">
    <property type="entry name" value="Tetratricopeptide repeat domain"/>
    <property type="match status" value="1"/>
</dbReference>
<dbReference type="InterPro" id="IPR019734">
    <property type="entry name" value="TPR_rpt"/>
</dbReference>
<dbReference type="PROSITE" id="PS50005">
    <property type="entry name" value="TPR"/>
    <property type="match status" value="1"/>
</dbReference>
<proteinExistence type="inferred from homology"/>
<evidence type="ECO:0000256" key="9">
    <source>
        <dbReference type="PROSITE-ProRule" id="PRU00339"/>
    </source>
</evidence>
<dbReference type="PANTHER" id="PTHR13768:SF2">
    <property type="entry name" value="GAMMA-SOLUBLE NSF ATTACHMENT PROTEIN"/>
    <property type="match status" value="1"/>
</dbReference>
<sequence length="306" mass="34244">MTSEKKVCEGNECIAQAEKYLKTSFLKWKPDYDSAALEYSKAATCFKTAKVLGQCKDCLLKAADCYTKNNSLFSAAKNYEQAALIYKEMGDYNSAVQTIERACQLFREHGTPDTAALALEKGAKMVESKYPEMALELYKKAMDVVMIEDRPSQASEHAGKASRILIKLQRYDDAVNMVKKETEFHLTTGNTRAVGRLVVAEVLIHLMREDYVAADKAFREGANYCERDECNTLIDLLEGYDQGDAEQLNRALNSPFIKHMDVEYARLARSLQVVESTEKKEAPSTSQKASAAADNDEEDEFAEGLL</sequence>
<feature type="region of interest" description="Disordered" evidence="10">
    <location>
        <begin position="275"/>
        <end position="306"/>
    </location>
</feature>
<keyword evidence="4" id="KW-0931">ER-Golgi transport</keyword>
<evidence type="ECO:0000256" key="4">
    <source>
        <dbReference type="ARBA" id="ARBA00022892"/>
    </source>
</evidence>
<dbReference type="AlphaFoldDB" id="A0A8X6NH91"/>
<keyword evidence="6" id="KW-0472">Membrane</keyword>
<dbReference type="EMBL" id="BMAW01104193">
    <property type="protein sequence ID" value="GFT13053.1"/>
    <property type="molecule type" value="Genomic_DNA"/>
</dbReference>
<dbReference type="Pfam" id="PF14938">
    <property type="entry name" value="SNAP"/>
    <property type="match status" value="1"/>
</dbReference>
<feature type="compositionally biased region" description="Acidic residues" evidence="10">
    <location>
        <begin position="294"/>
        <end position="306"/>
    </location>
</feature>
<name>A0A8X6NH91_NEPPI</name>
<keyword evidence="5" id="KW-0653">Protein transport</keyword>
<dbReference type="GO" id="GO:0031201">
    <property type="term" value="C:SNARE complex"/>
    <property type="evidence" value="ECO:0007669"/>
    <property type="project" value="TreeGrafter"/>
</dbReference>
<keyword evidence="12" id="KW-1185">Reference proteome</keyword>
<dbReference type="GO" id="GO:0006886">
    <property type="term" value="P:intracellular protein transport"/>
    <property type="evidence" value="ECO:0007669"/>
    <property type="project" value="InterPro"/>
</dbReference>
<comment type="similarity">
    <text evidence="2">Belongs to the SNAP family.</text>
</comment>
<comment type="subcellular location">
    <subcellularLocation>
        <location evidence="1">Membrane</location>
        <topology evidence="1">Peripheral membrane protein</topology>
    </subcellularLocation>
</comment>
<dbReference type="GO" id="GO:0005774">
    <property type="term" value="C:vacuolar membrane"/>
    <property type="evidence" value="ECO:0007669"/>
    <property type="project" value="TreeGrafter"/>
</dbReference>
<evidence type="ECO:0000256" key="2">
    <source>
        <dbReference type="ARBA" id="ARBA00010050"/>
    </source>
</evidence>
<evidence type="ECO:0000313" key="11">
    <source>
        <dbReference type="EMBL" id="GFT13053.1"/>
    </source>
</evidence>
<evidence type="ECO:0000256" key="5">
    <source>
        <dbReference type="ARBA" id="ARBA00022927"/>
    </source>
</evidence>
<evidence type="ECO:0000256" key="1">
    <source>
        <dbReference type="ARBA" id="ARBA00004170"/>
    </source>
</evidence>
<dbReference type="GO" id="GO:0019905">
    <property type="term" value="F:syntaxin binding"/>
    <property type="evidence" value="ECO:0007669"/>
    <property type="project" value="TreeGrafter"/>
</dbReference>
<keyword evidence="9" id="KW-0802">TPR repeat</keyword>
<evidence type="ECO:0000256" key="10">
    <source>
        <dbReference type="SAM" id="MobiDB-lite"/>
    </source>
</evidence>
<evidence type="ECO:0000313" key="12">
    <source>
        <dbReference type="Proteomes" id="UP000887013"/>
    </source>
</evidence>
<dbReference type="InterPro" id="IPR000744">
    <property type="entry name" value="NSF_attach"/>
</dbReference>
<evidence type="ECO:0000256" key="7">
    <source>
        <dbReference type="ARBA" id="ARBA00040047"/>
    </source>
</evidence>
<dbReference type="Proteomes" id="UP000887013">
    <property type="component" value="Unassembled WGS sequence"/>
</dbReference>
<evidence type="ECO:0000256" key="8">
    <source>
        <dbReference type="ARBA" id="ARBA00042485"/>
    </source>
</evidence>